<comment type="caution">
    <text evidence="1">The sequence shown here is derived from an EMBL/GenBank/DDBJ whole genome shotgun (WGS) entry which is preliminary data.</text>
</comment>
<sequence>MSALLEVMNTGRYVDHISPNDLSELPVGLNHKFGSTDVTIAVSKARFTVSFTELTVFCKVKLPQIDKTTGRNYEIFFGADNIKLSHDGGIIGDAQLVLLGDFNIPFNGGNLLLTLKGGNDMRYSANNLYNTYAKFECKGIEEIGLAADVLFPKNLLVPVNDDNIADTVSDNRVRGSFKTVVTDWSDIIAEFSMQPFAIRGLEKFPIVVKDAIFDFSDVKNSSQVRFPTAYENLVPGNEALWKGVYVSQLEISLPKEFQKEGNNRPITFSAENMLIDNMGISGNFEATNILDRGSASGWAFSVDRFSLNIRTNRLIAAGFEGYIALPISKQSETGSLKPSSSFAYQAIISEGNQYLMRVITKSDLNFDIWQAKARITPDSYIELFVKDDQFRPRAVLNGSMGIEVKRENNSDTEGKPIATIKGLEFQQLVLQTEAPFLQVKYFGYKDSAKISNFPIVLFDVGLSIQSKNVALSFGIKVNIMENKISAASKMDIIGEIINEGQGVQFQYKALRINDLIVKANFDKFKLDGFVRFNRNHPIMGTGFEGALDLEVGLATKAVKVNAKAAFGSKPLQAGDTEIFRYWYVDAMATGFTIPIGIFNIIGLGGGASYHMERSATMVVADSICPTAIGFIPNPDMGLGFRARVGFSVAAKQLCKGEIGLEMMFTSSGGLANIGFFGKAFILPSDELSQKYVGEKLMSSLKSNLKEFSTLVKGKENAFKNNILNGKFDNLANSFSLGEDDIAAEGAIGALVGINYDFLNQTLHSTFDLYVNIAGGIIKGRASKGRAGWAVMHFAPDDWYIYMGTPTDRLGLKIGIGSISIEAGGYFVTGKQIPDAPPPPAIVADILGVSLEELDYMRELNTLNDGAGFAFGADISINTGDLRFLMFYASFQAGLGFDIMLKDYGDAQCKGRSGPIGMNGWYASGQSYVYLQGELGIRVKIFKINKNIPIIKAGAAVLMQAMLPNPAWFRGYVGGYFSVLGGLVKGNFRFKVVIGEKCELVDGGNPINGIAIISDMTPTDKNTNVDVFAIPQAVFNMPVDKEFDMSDDTGDKTYRIKLGQYTLSTKGGKAISGKLTWNQGKTSVMFESAEILPPNTEILAKVVVEFEEKKAGQWTLVYENNQKITEEKQISFVTGTAPKSIPLTNIEYSYPAVEQKYFFPKEYDKGFVQLKRGQAYLFSDKSYKQTLNVISKDQLIHTLSFVYDSSNKRIDLNLPQLAIETLYSFNFTGIKQAGAIDNITQQTENITADSSNIEIASNKAAGTMAAAQNLSFLAYNFATSMYNTFSEKMNDKTQNKTIQATPDSLSSSIKVLYANVAPSEGFSIEDLTGVSTTANQPMVQPIIVPIDEWFVSDINPLIYRPYPHVPSLNFQRDTTINGTPPVRNGAEINAAYYGRLLANVNDQYIKSKLPHLYSVSIAYYNDFIDLQNKLVNMYVNNLASPAFQSPFVTKMIGSTFPELKPGLYTLQYNYMLPGGLITSKVNFIFNNKENQLK</sequence>
<evidence type="ECO:0000313" key="1">
    <source>
        <dbReference type="EMBL" id="MCH5597983.1"/>
    </source>
</evidence>
<gene>
    <name evidence="1" type="ORF">MKP09_08725</name>
</gene>
<accession>A0ABS9SHY5</accession>
<evidence type="ECO:0000313" key="2">
    <source>
        <dbReference type="Proteomes" id="UP001202248"/>
    </source>
</evidence>
<organism evidence="1 2">
    <name type="scientific">Niabella ginsengisoli</name>
    <dbReference type="NCBI Taxonomy" id="522298"/>
    <lineage>
        <taxon>Bacteria</taxon>
        <taxon>Pseudomonadati</taxon>
        <taxon>Bacteroidota</taxon>
        <taxon>Chitinophagia</taxon>
        <taxon>Chitinophagales</taxon>
        <taxon>Chitinophagaceae</taxon>
        <taxon>Niabella</taxon>
    </lineage>
</organism>
<protein>
    <submittedName>
        <fullName evidence="1">Uncharacterized protein</fullName>
    </submittedName>
</protein>
<keyword evidence="2" id="KW-1185">Reference proteome</keyword>
<proteinExistence type="predicted"/>
<dbReference type="EMBL" id="JAKWBL010000001">
    <property type="protein sequence ID" value="MCH5597983.1"/>
    <property type="molecule type" value="Genomic_DNA"/>
</dbReference>
<dbReference type="Proteomes" id="UP001202248">
    <property type="component" value="Unassembled WGS sequence"/>
</dbReference>
<name>A0ABS9SHY5_9BACT</name>
<dbReference type="RefSeq" id="WP_240827332.1">
    <property type="nucleotide sequence ID" value="NZ_JAKWBL010000001.1"/>
</dbReference>
<reference evidence="1 2" key="1">
    <citation type="submission" date="2022-02" db="EMBL/GenBank/DDBJ databases">
        <authorList>
            <person name="Min J."/>
        </authorList>
    </citation>
    <scope>NUCLEOTIDE SEQUENCE [LARGE SCALE GENOMIC DNA]</scope>
    <source>
        <strain evidence="1 2">GR10-1</strain>
    </source>
</reference>